<evidence type="ECO:0000256" key="2">
    <source>
        <dbReference type="ARBA" id="ARBA00022691"/>
    </source>
</evidence>
<evidence type="ECO:0000313" key="6">
    <source>
        <dbReference type="EMBL" id="KHD07480.1"/>
    </source>
</evidence>
<accession>A0A0A6P9N5</accession>
<evidence type="ECO:0000256" key="4">
    <source>
        <dbReference type="ARBA" id="ARBA00023004"/>
    </source>
</evidence>
<dbReference type="PANTHER" id="PTHR43409:SF7">
    <property type="entry name" value="BLL1977 PROTEIN"/>
    <property type="match status" value="1"/>
</dbReference>
<dbReference type="AlphaFoldDB" id="A0A0A6P9N5"/>
<dbReference type="InterPro" id="IPR007197">
    <property type="entry name" value="rSAM"/>
</dbReference>
<dbReference type="SFLD" id="SFLDS00029">
    <property type="entry name" value="Radical_SAM"/>
    <property type="match status" value="1"/>
</dbReference>
<dbReference type="GO" id="GO:0051536">
    <property type="term" value="F:iron-sulfur cluster binding"/>
    <property type="evidence" value="ECO:0007669"/>
    <property type="project" value="UniProtKB-KW"/>
</dbReference>
<keyword evidence="3" id="KW-0479">Metal-binding</keyword>
<evidence type="ECO:0000256" key="1">
    <source>
        <dbReference type="ARBA" id="ARBA00001966"/>
    </source>
</evidence>
<organism evidence="6 7">
    <name type="scientific">Candidatus Thiomargarita nelsonii</name>
    <dbReference type="NCBI Taxonomy" id="1003181"/>
    <lineage>
        <taxon>Bacteria</taxon>
        <taxon>Pseudomonadati</taxon>
        <taxon>Pseudomonadota</taxon>
        <taxon>Gammaproteobacteria</taxon>
        <taxon>Thiotrichales</taxon>
        <taxon>Thiotrichaceae</taxon>
        <taxon>Thiomargarita</taxon>
    </lineage>
</organism>
<comment type="caution">
    <text evidence="6">The sequence shown here is derived from an EMBL/GenBank/DDBJ whole genome shotgun (WGS) entry which is preliminary data.</text>
</comment>
<dbReference type="GO" id="GO:0003824">
    <property type="term" value="F:catalytic activity"/>
    <property type="evidence" value="ECO:0007669"/>
    <property type="project" value="InterPro"/>
</dbReference>
<sequence length="502" mass="55910">MSQSNTSTIGLVELPQLGLVDKTGKNWLVEDRHGALISKQILLSNLQGFGFETQLINLRKGHYQEEYGKVSWRNTELSKICIGGKIADIDPLGCDAWGITNNFSQQREIAGLVIKHLTSKGRPVVVGGSDAIAAPQSYLTAGASAIVLDKSGAANGSVLEYVLGKIPREELSGVMLANGSQPPPRVRQPSRIEDWPLPTQSVVKQCLGTEYRGLQLPDENTLIGSVFTDIGCDRKCDFCQTPNYHVGFRAMSPERTLQWFESQKQAGAHLVLNGSDQFLGRVLKKEGREDVLEIMKGIREMELGVMWFNGLELKKMTRGRGINRKTGDDLTPDEELISALFDWDGKTGCYFAYLPGERPMLGRENYSKLLPWQEHCEMMRAIARTSIPHIRYGVIVGFEDDSEDSLLRLEDALLALYDDMMSVNPALKFQVNALSLSPIPGTPQSDSVRKAGLLNIDEPTLYGSIWTPTVNTRYLSYDQIADWQMRLMRIGGDKYMDCGREL</sequence>
<dbReference type="GO" id="GO:0046872">
    <property type="term" value="F:metal ion binding"/>
    <property type="evidence" value="ECO:0007669"/>
    <property type="project" value="UniProtKB-KW"/>
</dbReference>
<evidence type="ECO:0000256" key="3">
    <source>
        <dbReference type="ARBA" id="ARBA00022723"/>
    </source>
</evidence>
<dbReference type="Proteomes" id="UP000030428">
    <property type="component" value="Unassembled WGS sequence"/>
</dbReference>
<dbReference type="InterPro" id="IPR058240">
    <property type="entry name" value="rSAM_sf"/>
</dbReference>
<dbReference type="GO" id="GO:0005829">
    <property type="term" value="C:cytosol"/>
    <property type="evidence" value="ECO:0007669"/>
    <property type="project" value="TreeGrafter"/>
</dbReference>
<evidence type="ECO:0000256" key="5">
    <source>
        <dbReference type="ARBA" id="ARBA00023014"/>
    </source>
</evidence>
<dbReference type="InterPro" id="IPR051198">
    <property type="entry name" value="BchE-like"/>
</dbReference>
<dbReference type="SFLD" id="SFLDG01082">
    <property type="entry name" value="B12-binding_domain_containing"/>
    <property type="match status" value="1"/>
</dbReference>
<proteinExistence type="predicted"/>
<reference evidence="6 7" key="1">
    <citation type="journal article" date="2016" name="Front. Microbiol.">
        <title>Single-Cell (Meta-)Genomics of a Dimorphic Candidatus Thiomargarita nelsonii Reveals Genomic Plasticity.</title>
        <authorList>
            <person name="Flood B.E."/>
            <person name="Fliss P."/>
            <person name="Jones D.S."/>
            <person name="Dick G.J."/>
            <person name="Jain S."/>
            <person name="Kaster A.K."/>
            <person name="Winkel M."/>
            <person name="Mussmann M."/>
            <person name="Bailey J."/>
        </authorList>
    </citation>
    <scope>NUCLEOTIDE SEQUENCE [LARGE SCALE GENOMIC DNA]</scope>
    <source>
        <strain evidence="6">Hydrate Ridge</strain>
    </source>
</reference>
<keyword evidence="2" id="KW-0949">S-adenosyl-L-methionine</keyword>
<dbReference type="PANTHER" id="PTHR43409">
    <property type="entry name" value="ANAEROBIC MAGNESIUM-PROTOPORPHYRIN IX MONOMETHYL ESTER CYCLASE-RELATED"/>
    <property type="match status" value="1"/>
</dbReference>
<keyword evidence="4" id="KW-0408">Iron</keyword>
<comment type="cofactor">
    <cofactor evidence="1">
        <name>[4Fe-4S] cluster</name>
        <dbReference type="ChEBI" id="CHEBI:49883"/>
    </cofactor>
</comment>
<keyword evidence="5" id="KW-0411">Iron-sulfur</keyword>
<dbReference type="EMBL" id="JSZA02000096">
    <property type="protein sequence ID" value="KHD07480.1"/>
    <property type="molecule type" value="Genomic_DNA"/>
</dbReference>
<protein>
    <submittedName>
        <fullName evidence="6">Radical SAM protein</fullName>
    </submittedName>
</protein>
<evidence type="ECO:0000313" key="7">
    <source>
        <dbReference type="Proteomes" id="UP000030428"/>
    </source>
</evidence>
<dbReference type="SUPFAM" id="SSF102114">
    <property type="entry name" value="Radical SAM enzymes"/>
    <property type="match status" value="1"/>
</dbReference>
<gene>
    <name evidence="6" type="ORF">PN36_21430</name>
</gene>
<name>A0A0A6P9N5_9GAMM</name>
<keyword evidence="7" id="KW-1185">Reference proteome</keyword>